<dbReference type="InterPro" id="IPR027752">
    <property type="entry name" value="TTLL10"/>
</dbReference>
<feature type="region of interest" description="Disordered" evidence="1">
    <location>
        <begin position="15"/>
        <end position="50"/>
    </location>
</feature>
<accession>A0ABD0XI30</accession>
<sequence length="756" mass="85692">MSLENWFEHCPRGKVRRSGPLNAQLASEDPAHEVRQSQVSTQNDKVGDSRSCAKINNIQEMTSETSEAVDQLQKGAETCVRGKQESSVAHRKRERATVKEDGEPGGPGVCLEVLCDGGSMMNSPPEGVMLLPYLEIEMDRQTKEPRGPGPFFFLGGGNGASLVSSYFESRGWQRIYDKTRVDFNLKWCEIKSTATYSYFKEGEQLVYQIPNNKVLTNKIGLLSSLRDYERICRKLNHGRGLRWKMEEFFPTTFRMDVGDEREAFFALQEGMCDEEMSAWICKPTGLNQGRGIFLLRTQEDISAFKLRLQTITKCQSNKKLHFRLPQARIMQRYIQNPLLLNGRKFDVRSYFLIACTSPYMVFFHHGYLRLTCDLYDHKSQNLSSHLTNQYIQKKNPLYSVLKEETVWSMDRLNTYINDKLSVDKGLPKDWVLTTFTKRMQQIIIQCFLAVKAKLDRKLGYFDLIGCDFMIDEDFKVWLLEMNCNPALHTNCEVLKEVIPSTVVETLDLTLEIFNKCCRGQKLLPLASLRDFVLLYDGATAPVPALSQTTNTAATRVQCPKSVSTQKRLTSKTQKAVASVSEEKVMSETTPVVIMDVSESLPCGTPPAAANDSRHNNLPLQVTTNTHTTPGLPPRAHPMPKHSCRPHEPTRVHRELKLSKCTWQRRLDNSKRCKPTDLRVKRTLISLSTPALIEGSCHSGNRIPVTKLGNTDQALPFSYALRPTQFHLVQPRNSCPPADRQSEEGKQIEGRLGPGGR</sequence>
<feature type="region of interest" description="Disordered" evidence="1">
    <location>
        <begin position="626"/>
        <end position="649"/>
    </location>
</feature>
<dbReference type="PANTHER" id="PTHR46810">
    <property type="entry name" value="INACTIVE POLYGLYCYLASE TTLL10"/>
    <property type="match status" value="1"/>
</dbReference>
<evidence type="ECO:0000313" key="2">
    <source>
        <dbReference type="EMBL" id="KAL1021099.1"/>
    </source>
</evidence>
<dbReference type="SUPFAM" id="SSF56059">
    <property type="entry name" value="Glutathione synthetase ATP-binding domain-like"/>
    <property type="match status" value="1"/>
</dbReference>
<name>A0ABD0XI30_UMBPY</name>
<dbReference type="PROSITE" id="PS51221">
    <property type="entry name" value="TTL"/>
    <property type="match status" value="1"/>
</dbReference>
<feature type="region of interest" description="Disordered" evidence="1">
    <location>
        <begin position="730"/>
        <end position="756"/>
    </location>
</feature>
<feature type="region of interest" description="Disordered" evidence="1">
    <location>
        <begin position="78"/>
        <end position="104"/>
    </location>
</feature>
<evidence type="ECO:0000313" key="3">
    <source>
        <dbReference type="Proteomes" id="UP001557470"/>
    </source>
</evidence>
<keyword evidence="3" id="KW-1185">Reference proteome</keyword>
<comment type="caution">
    <text evidence="2">The sequence shown here is derived from an EMBL/GenBank/DDBJ whole genome shotgun (WGS) entry which is preliminary data.</text>
</comment>
<protein>
    <submittedName>
        <fullName evidence="2">Uncharacterized protein</fullName>
    </submittedName>
</protein>
<dbReference type="AlphaFoldDB" id="A0ABD0XI30"/>
<dbReference type="Gene3D" id="3.30.470.20">
    <property type="entry name" value="ATP-grasp fold, B domain"/>
    <property type="match status" value="1"/>
</dbReference>
<organism evidence="2 3">
    <name type="scientific">Umbra pygmaea</name>
    <name type="common">Eastern mudminnow</name>
    <dbReference type="NCBI Taxonomy" id="75934"/>
    <lineage>
        <taxon>Eukaryota</taxon>
        <taxon>Metazoa</taxon>
        <taxon>Chordata</taxon>
        <taxon>Craniata</taxon>
        <taxon>Vertebrata</taxon>
        <taxon>Euteleostomi</taxon>
        <taxon>Actinopterygii</taxon>
        <taxon>Neopterygii</taxon>
        <taxon>Teleostei</taxon>
        <taxon>Protacanthopterygii</taxon>
        <taxon>Esociformes</taxon>
        <taxon>Umbridae</taxon>
        <taxon>Umbra</taxon>
    </lineage>
</organism>
<proteinExistence type="predicted"/>
<dbReference type="PANTHER" id="PTHR46810:SF1">
    <property type="entry name" value="INACTIVE POLYGLYCYLASE TTLL10"/>
    <property type="match status" value="1"/>
</dbReference>
<gene>
    <name evidence="2" type="ORF">UPYG_G00008810</name>
</gene>
<feature type="compositionally biased region" description="Basic and acidic residues" evidence="1">
    <location>
        <begin position="739"/>
        <end position="748"/>
    </location>
</feature>
<dbReference type="InterPro" id="IPR004344">
    <property type="entry name" value="TTL/TTLL_fam"/>
</dbReference>
<reference evidence="2 3" key="1">
    <citation type="submission" date="2024-06" db="EMBL/GenBank/DDBJ databases">
        <authorList>
            <person name="Pan Q."/>
            <person name="Wen M."/>
            <person name="Jouanno E."/>
            <person name="Zahm M."/>
            <person name="Klopp C."/>
            <person name="Cabau C."/>
            <person name="Louis A."/>
            <person name="Berthelot C."/>
            <person name="Parey E."/>
            <person name="Roest Crollius H."/>
            <person name="Montfort J."/>
            <person name="Robinson-Rechavi M."/>
            <person name="Bouchez O."/>
            <person name="Lampietro C."/>
            <person name="Lopez Roques C."/>
            <person name="Donnadieu C."/>
            <person name="Postlethwait J."/>
            <person name="Bobe J."/>
            <person name="Verreycken H."/>
            <person name="Guiguen Y."/>
        </authorList>
    </citation>
    <scope>NUCLEOTIDE SEQUENCE [LARGE SCALE GENOMIC DNA]</scope>
    <source>
        <strain evidence="2">Up_M1</strain>
        <tissue evidence="2">Testis</tissue>
    </source>
</reference>
<evidence type="ECO:0000256" key="1">
    <source>
        <dbReference type="SAM" id="MobiDB-lite"/>
    </source>
</evidence>
<dbReference type="Pfam" id="PF03133">
    <property type="entry name" value="TTL"/>
    <property type="match status" value="1"/>
</dbReference>
<dbReference type="EMBL" id="JAGEUA010000001">
    <property type="protein sequence ID" value="KAL1021099.1"/>
    <property type="molecule type" value="Genomic_DNA"/>
</dbReference>
<dbReference type="Proteomes" id="UP001557470">
    <property type="component" value="Unassembled WGS sequence"/>
</dbReference>